<dbReference type="PANTHER" id="PTHR22683:SF1">
    <property type="entry name" value="TYPE VII SECRETION SYSTEM PROTEIN ESSC"/>
    <property type="match status" value="1"/>
</dbReference>
<keyword evidence="4" id="KW-0175">Coiled coil</keyword>
<accession>A0ABT3DH62</accession>
<comment type="caution">
    <text evidence="7">The sequence shown here is derived from an EMBL/GenBank/DDBJ whole genome shotgun (WGS) entry which is preliminary data.</text>
</comment>
<evidence type="ECO:0000256" key="3">
    <source>
        <dbReference type="PROSITE-ProRule" id="PRU00289"/>
    </source>
</evidence>
<feature type="binding site" evidence="3">
    <location>
        <begin position="189"/>
        <end position="196"/>
    </location>
    <ligand>
        <name>ATP</name>
        <dbReference type="ChEBI" id="CHEBI:30616"/>
    </ligand>
</feature>
<protein>
    <submittedName>
        <fullName evidence="7">FtsK/SpoIIIE domain-containing protein</fullName>
    </submittedName>
</protein>
<dbReference type="PANTHER" id="PTHR22683">
    <property type="entry name" value="SPORULATION PROTEIN RELATED"/>
    <property type="match status" value="1"/>
</dbReference>
<dbReference type="InterPro" id="IPR002543">
    <property type="entry name" value="FtsK_dom"/>
</dbReference>
<keyword evidence="8" id="KW-1185">Reference proteome</keyword>
<dbReference type="SUPFAM" id="SSF52540">
    <property type="entry name" value="P-loop containing nucleoside triphosphate hydrolases"/>
    <property type="match status" value="1"/>
</dbReference>
<reference evidence="7 8" key="1">
    <citation type="submission" date="2022-10" db="EMBL/GenBank/DDBJ databases">
        <title>Draft genome assembly of moderately radiation resistant bacterium Metabacillus halosaccharovorans.</title>
        <authorList>
            <person name="Pal S."/>
            <person name="Gopinathan A."/>
        </authorList>
    </citation>
    <scope>NUCLEOTIDE SEQUENCE [LARGE SCALE GENOMIC DNA]</scope>
    <source>
        <strain evidence="7 8">VITHBRA001</strain>
    </source>
</reference>
<proteinExistence type="predicted"/>
<keyword evidence="2 3" id="KW-0067">ATP-binding</keyword>
<sequence>MIFELTTTMFAGGLVGFSYYKMNGGPSNDHEKIVRIARNCGLVNKEGKEIRIFRKSKKNNYTEYVYQMPQGLSEKQFLDKINNFQDGLNIKKTTVEISFEDLRKINFRGDLFKQIKSILKKKKKIRKEVEIEFDGMIMFRVYNEPLPTMVPFENELIRKCTGWEVPVGEGRRGFLKHNFEKKAHIIVAGTTDFGKSNWVNVTINTLIKNKPNDVSFTLIDLKGGLEFSRYKNLKQVKGFATNVEEARDELQNAVNEMDQVTEYLLEKGFSNVKDAGFKDRHFIVIDEAADMAEDKECQRLLKDIARKGRASGLRLIYTTQYPTTETISSQVKRNCIGRLSFVLDTTTASNVVLDQGGAEQLPIIQGRALYKDIKLIEVQTPYIKNDIIKEIIQPHINIRPRKERVESNAEIGQEATKGRKYTPVIEETELS</sequence>
<gene>
    <name evidence="7" type="ORF">OIH86_11185</name>
</gene>
<dbReference type="EMBL" id="JAOYEY010000036">
    <property type="protein sequence ID" value="MCV9886223.1"/>
    <property type="molecule type" value="Genomic_DNA"/>
</dbReference>
<dbReference type="Proteomes" id="UP001526147">
    <property type="component" value="Unassembled WGS sequence"/>
</dbReference>
<evidence type="ECO:0000256" key="1">
    <source>
        <dbReference type="ARBA" id="ARBA00022741"/>
    </source>
</evidence>
<dbReference type="RefSeq" id="WP_264142852.1">
    <property type="nucleotide sequence ID" value="NZ_JAOYEY010000036.1"/>
</dbReference>
<evidence type="ECO:0000256" key="2">
    <source>
        <dbReference type="ARBA" id="ARBA00022840"/>
    </source>
</evidence>
<evidence type="ECO:0000313" key="7">
    <source>
        <dbReference type="EMBL" id="MCV9886223.1"/>
    </source>
</evidence>
<evidence type="ECO:0000259" key="6">
    <source>
        <dbReference type="PROSITE" id="PS50901"/>
    </source>
</evidence>
<keyword evidence="1 3" id="KW-0547">Nucleotide-binding</keyword>
<feature type="domain" description="FtsK" evidence="6">
    <location>
        <begin position="170"/>
        <end position="350"/>
    </location>
</feature>
<dbReference type="Gene3D" id="3.40.50.300">
    <property type="entry name" value="P-loop containing nucleotide triphosphate hydrolases"/>
    <property type="match status" value="1"/>
</dbReference>
<feature type="coiled-coil region" evidence="4">
    <location>
        <begin position="236"/>
        <end position="263"/>
    </location>
</feature>
<dbReference type="PROSITE" id="PS50901">
    <property type="entry name" value="FTSK"/>
    <property type="match status" value="1"/>
</dbReference>
<organism evidence="7 8">
    <name type="scientific">Metabacillus halosaccharovorans</name>
    <dbReference type="NCBI Taxonomy" id="930124"/>
    <lineage>
        <taxon>Bacteria</taxon>
        <taxon>Bacillati</taxon>
        <taxon>Bacillota</taxon>
        <taxon>Bacilli</taxon>
        <taxon>Bacillales</taxon>
        <taxon>Bacillaceae</taxon>
        <taxon>Metabacillus</taxon>
    </lineage>
</organism>
<name>A0ABT3DH62_9BACI</name>
<evidence type="ECO:0000313" key="8">
    <source>
        <dbReference type="Proteomes" id="UP001526147"/>
    </source>
</evidence>
<evidence type="ECO:0000256" key="5">
    <source>
        <dbReference type="SAM" id="MobiDB-lite"/>
    </source>
</evidence>
<evidence type="ECO:0000256" key="4">
    <source>
        <dbReference type="SAM" id="Coils"/>
    </source>
</evidence>
<dbReference type="InterPro" id="IPR050206">
    <property type="entry name" value="FtsK/SpoIIIE/SftA"/>
</dbReference>
<dbReference type="Pfam" id="PF01580">
    <property type="entry name" value="FtsK_SpoIIIE"/>
    <property type="match status" value="1"/>
</dbReference>
<feature type="region of interest" description="Disordered" evidence="5">
    <location>
        <begin position="407"/>
        <end position="431"/>
    </location>
</feature>
<dbReference type="InterPro" id="IPR027417">
    <property type="entry name" value="P-loop_NTPase"/>
</dbReference>